<dbReference type="Proteomes" id="UP000780801">
    <property type="component" value="Unassembled WGS sequence"/>
</dbReference>
<feature type="compositionally biased region" description="Polar residues" evidence="1">
    <location>
        <begin position="29"/>
        <end position="38"/>
    </location>
</feature>
<feature type="compositionally biased region" description="Low complexity" evidence="1">
    <location>
        <begin position="184"/>
        <end position="197"/>
    </location>
</feature>
<dbReference type="AlphaFoldDB" id="A0A9P6FKB6"/>
<keyword evidence="3" id="KW-1185">Reference proteome</keyword>
<reference evidence="2" key="1">
    <citation type="journal article" date="2020" name="Fungal Divers.">
        <title>Resolving the Mortierellaceae phylogeny through synthesis of multi-gene phylogenetics and phylogenomics.</title>
        <authorList>
            <person name="Vandepol N."/>
            <person name="Liber J."/>
            <person name="Desiro A."/>
            <person name="Na H."/>
            <person name="Kennedy M."/>
            <person name="Barry K."/>
            <person name="Grigoriev I.V."/>
            <person name="Miller A.N."/>
            <person name="O'Donnell K."/>
            <person name="Stajich J.E."/>
            <person name="Bonito G."/>
        </authorList>
    </citation>
    <scope>NUCLEOTIDE SEQUENCE</scope>
    <source>
        <strain evidence="2">KOD1015</strain>
    </source>
</reference>
<sequence>MSVGADIPYSPLDLQDLGDALISVLFPPTSDQPSQSTDPTDDLDPSFRQELVANAGLGQFDSQVYTLTSSEIITGPKLSDEISNVIGNLKRQAGAIQDESSAPINYVSMNRDKLKDYLKNLTEKDMALDFNLSAPSLPLWRESLLTRGFQLLMYPRDLILGYFFPQEKSKELLVGTHSAPVTQEGEGSSSSLGIEASPRLPPPNDSEVELILQLLEYINEGKATYHSDDLRKITGGRGQKAADFFKRHSDEFKQLTFPSTTEV</sequence>
<evidence type="ECO:0000256" key="1">
    <source>
        <dbReference type="SAM" id="MobiDB-lite"/>
    </source>
</evidence>
<feature type="region of interest" description="Disordered" evidence="1">
    <location>
        <begin position="180"/>
        <end position="202"/>
    </location>
</feature>
<evidence type="ECO:0000313" key="3">
    <source>
        <dbReference type="Proteomes" id="UP000780801"/>
    </source>
</evidence>
<proteinExistence type="predicted"/>
<accession>A0A9P6FKB6</accession>
<dbReference type="OrthoDB" id="247245at2759"/>
<protein>
    <submittedName>
        <fullName evidence="2">Uncharacterized protein</fullName>
    </submittedName>
</protein>
<organism evidence="2 3">
    <name type="scientific">Lunasporangiospora selenospora</name>
    <dbReference type="NCBI Taxonomy" id="979761"/>
    <lineage>
        <taxon>Eukaryota</taxon>
        <taxon>Fungi</taxon>
        <taxon>Fungi incertae sedis</taxon>
        <taxon>Mucoromycota</taxon>
        <taxon>Mortierellomycotina</taxon>
        <taxon>Mortierellomycetes</taxon>
        <taxon>Mortierellales</taxon>
        <taxon>Mortierellaceae</taxon>
        <taxon>Lunasporangiospora</taxon>
    </lineage>
</organism>
<evidence type="ECO:0000313" key="2">
    <source>
        <dbReference type="EMBL" id="KAF9554948.1"/>
    </source>
</evidence>
<feature type="region of interest" description="Disordered" evidence="1">
    <location>
        <begin position="25"/>
        <end position="45"/>
    </location>
</feature>
<comment type="caution">
    <text evidence="2">The sequence shown here is derived from an EMBL/GenBank/DDBJ whole genome shotgun (WGS) entry which is preliminary data.</text>
</comment>
<name>A0A9P6FKB6_9FUNG</name>
<dbReference type="EMBL" id="JAABOA010006749">
    <property type="protein sequence ID" value="KAF9554948.1"/>
    <property type="molecule type" value="Genomic_DNA"/>
</dbReference>
<gene>
    <name evidence="2" type="ORF">BGW38_009276</name>
</gene>